<dbReference type="EMBL" id="BMJW01000001">
    <property type="protein sequence ID" value="GGG89927.1"/>
    <property type="molecule type" value="Genomic_DNA"/>
</dbReference>
<gene>
    <name evidence="1" type="ORF">GCM10011416_03090</name>
</gene>
<dbReference type="Proteomes" id="UP000633278">
    <property type="component" value="Unassembled WGS sequence"/>
</dbReference>
<dbReference type="RefSeq" id="WP_188597512.1">
    <property type="nucleotide sequence ID" value="NZ_BMJW01000001.1"/>
</dbReference>
<name>A0A917HUS7_9FLAO</name>
<sequence length="56" mass="6249">MKKKTIKKTKKINRKEAIKKIGDYSQYAALTAMGTYLFLSPKKAQAASPNTPGENF</sequence>
<evidence type="ECO:0000313" key="1">
    <source>
        <dbReference type="EMBL" id="GGG89927.1"/>
    </source>
</evidence>
<organism evidence="1 2">
    <name type="scientific">Polaribacter pacificus</name>
    <dbReference type="NCBI Taxonomy" id="1775173"/>
    <lineage>
        <taxon>Bacteria</taxon>
        <taxon>Pseudomonadati</taxon>
        <taxon>Bacteroidota</taxon>
        <taxon>Flavobacteriia</taxon>
        <taxon>Flavobacteriales</taxon>
        <taxon>Flavobacteriaceae</taxon>
    </lineage>
</organism>
<keyword evidence="2" id="KW-1185">Reference proteome</keyword>
<accession>A0A917HUS7</accession>
<evidence type="ECO:0000313" key="2">
    <source>
        <dbReference type="Proteomes" id="UP000633278"/>
    </source>
</evidence>
<comment type="caution">
    <text evidence="1">The sequence shown here is derived from an EMBL/GenBank/DDBJ whole genome shotgun (WGS) entry which is preliminary data.</text>
</comment>
<reference evidence="1" key="1">
    <citation type="journal article" date="2014" name="Int. J. Syst. Evol. Microbiol.">
        <title>Complete genome sequence of Corynebacterium casei LMG S-19264T (=DSM 44701T), isolated from a smear-ripened cheese.</title>
        <authorList>
            <consortium name="US DOE Joint Genome Institute (JGI-PGF)"/>
            <person name="Walter F."/>
            <person name="Albersmeier A."/>
            <person name="Kalinowski J."/>
            <person name="Ruckert C."/>
        </authorList>
    </citation>
    <scope>NUCLEOTIDE SEQUENCE</scope>
    <source>
        <strain evidence="1">CGMCC 1.15763</strain>
    </source>
</reference>
<proteinExistence type="predicted"/>
<reference evidence="1" key="2">
    <citation type="submission" date="2020-09" db="EMBL/GenBank/DDBJ databases">
        <authorList>
            <person name="Sun Q."/>
            <person name="Zhou Y."/>
        </authorList>
    </citation>
    <scope>NUCLEOTIDE SEQUENCE</scope>
    <source>
        <strain evidence="1">CGMCC 1.15763</strain>
    </source>
</reference>
<protein>
    <submittedName>
        <fullName evidence="1">Uncharacterized protein</fullName>
    </submittedName>
</protein>
<dbReference type="AlphaFoldDB" id="A0A917HUS7"/>